<gene>
    <name evidence="1" type="ORF">EHS24_001382</name>
</gene>
<dbReference type="Proteomes" id="UP000279236">
    <property type="component" value="Unassembled WGS sequence"/>
</dbReference>
<sequence>MRTSRIVISDQGSVTKLNQAFQLLKEVEGDSQAHKYFKFTHLYLNHAYNVAFANMQSNRISYTRKAEESSASAQNKCNARMWCRRWEGAQKSLGDLLAVISGVNSLYIRVSPANYLRSNDEAVRWEHVEPVVRILVENAKPTNLVSVDVIGSAPTHWDVPTQTCWFRPPTGRQARYAALPLPMGEWTFANEPDTVTSSKFRFFGIVRVYHPSDTLFFEDGTYAESYSFTTHDPTGLQTKVFNIATGSFSQSSQYWIE</sequence>
<evidence type="ECO:0000313" key="2">
    <source>
        <dbReference type="Proteomes" id="UP000279236"/>
    </source>
</evidence>
<evidence type="ECO:0000313" key="1">
    <source>
        <dbReference type="EMBL" id="RSH79340.1"/>
    </source>
</evidence>
<dbReference type="AlphaFoldDB" id="A0A427XKE5"/>
<accession>A0A427XKE5</accession>
<comment type="caution">
    <text evidence="1">The sequence shown here is derived from an EMBL/GenBank/DDBJ whole genome shotgun (WGS) entry which is preliminary data.</text>
</comment>
<keyword evidence="2" id="KW-1185">Reference proteome</keyword>
<organism evidence="1 2">
    <name type="scientific">Apiotrichum porosum</name>
    <dbReference type="NCBI Taxonomy" id="105984"/>
    <lineage>
        <taxon>Eukaryota</taxon>
        <taxon>Fungi</taxon>
        <taxon>Dikarya</taxon>
        <taxon>Basidiomycota</taxon>
        <taxon>Agaricomycotina</taxon>
        <taxon>Tremellomycetes</taxon>
        <taxon>Trichosporonales</taxon>
        <taxon>Trichosporonaceae</taxon>
        <taxon>Apiotrichum</taxon>
    </lineage>
</organism>
<reference evidence="1 2" key="1">
    <citation type="submission" date="2018-11" db="EMBL/GenBank/DDBJ databases">
        <title>Genome sequence of Apiotrichum porosum DSM 27194.</title>
        <authorList>
            <person name="Aliyu H."/>
            <person name="Gorte O."/>
            <person name="Ochsenreither K."/>
        </authorList>
    </citation>
    <scope>NUCLEOTIDE SEQUENCE [LARGE SCALE GENOMIC DNA]</scope>
    <source>
        <strain evidence="1 2">DSM 27194</strain>
    </source>
</reference>
<protein>
    <submittedName>
        <fullName evidence="1">Uncharacterized protein</fullName>
    </submittedName>
</protein>
<name>A0A427XKE5_9TREE</name>
<dbReference type="EMBL" id="RSCE01000010">
    <property type="protein sequence ID" value="RSH79340.1"/>
    <property type="molecule type" value="Genomic_DNA"/>
</dbReference>
<proteinExistence type="predicted"/>
<dbReference type="RefSeq" id="XP_028474487.1">
    <property type="nucleotide sequence ID" value="XM_028617180.1"/>
</dbReference>
<dbReference type="GeneID" id="39585925"/>